<feature type="transmembrane region" description="Helical" evidence="1">
    <location>
        <begin position="78"/>
        <end position="94"/>
    </location>
</feature>
<organism evidence="2 3">
    <name type="scientific">Halomarina salina</name>
    <dbReference type="NCBI Taxonomy" id="1872699"/>
    <lineage>
        <taxon>Archaea</taxon>
        <taxon>Methanobacteriati</taxon>
        <taxon>Methanobacteriota</taxon>
        <taxon>Stenosarchaea group</taxon>
        <taxon>Halobacteria</taxon>
        <taxon>Halobacteriales</taxon>
        <taxon>Natronomonadaceae</taxon>
        <taxon>Halomarina</taxon>
    </lineage>
</organism>
<proteinExistence type="predicted"/>
<dbReference type="EMBL" id="JBHSQH010000001">
    <property type="protein sequence ID" value="MFC5972493.1"/>
    <property type="molecule type" value="Genomic_DNA"/>
</dbReference>
<dbReference type="Proteomes" id="UP001596099">
    <property type="component" value="Unassembled WGS sequence"/>
</dbReference>
<keyword evidence="3" id="KW-1185">Reference proteome</keyword>
<comment type="caution">
    <text evidence="2">The sequence shown here is derived from an EMBL/GenBank/DDBJ whole genome shotgun (WGS) entry which is preliminary data.</text>
</comment>
<gene>
    <name evidence="2" type="ORF">ACFPYI_14230</name>
</gene>
<name>A0ABD5RQ71_9EURY</name>
<feature type="transmembrane region" description="Helical" evidence="1">
    <location>
        <begin position="12"/>
        <end position="32"/>
    </location>
</feature>
<dbReference type="RefSeq" id="WP_247415884.1">
    <property type="nucleotide sequence ID" value="NZ_JALLGW010000001.1"/>
</dbReference>
<dbReference type="AlphaFoldDB" id="A0ABD5RQ71"/>
<accession>A0ABD5RQ71</accession>
<protein>
    <submittedName>
        <fullName evidence="2">Uncharacterized protein</fullName>
    </submittedName>
</protein>
<keyword evidence="1" id="KW-0812">Transmembrane</keyword>
<evidence type="ECO:0000313" key="3">
    <source>
        <dbReference type="Proteomes" id="UP001596099"/>
    </source>
</evidence>
<keyword evidence="1" id="KW-0472">Membrane</keyword>
<feature type="transmembrane region" description="Helical" evidence="1">
    <location>
        <begin position="52"/>
        <end position="71"/>
    </location>
</feature>
<keyword evidence="1" id="KW-1133">Transmembrane helix</keyword>
<feature type="transmembrane region" description="Helical" evidence="1">
    <location>
        <begin position="106"/>
        <end position="128"/>
    </location>
</feature>
<reference evidence="2 3" key="1">
    <citation type="journal article" date="2019" name="Int. J. Syst. Evol. Microbiol.">
        <title>The Global Catalogue of Microorganisms (GCM) 10K type strain sequencing project: providing services to taxonomists for standard genome sequencing and annotation.</title>
        <authorList>
            <consortium name="The Broad Institute Genomics Platform"/>
            <consortium name="The Broad Institute Genome Sequencing Center for Infectious Disease"/>
            <person name="Wu L."/>
            <person name="Ma J."/>
        </authorList>
    </citation>
    <scope>NUCLEOTIDE SEQUENCE [LARGE SCALE GENOMIC DNA]</scope>
    <source>
        <strain evidence="2 3">CGMCC 1.12543</strain>
    </source>
</reference>
<sequence>MSPPRTLRKAVVDGVVCWAGFLLFTALLGFLVHDWTVPALADLSADWVATDGAMLLVVVVTSFLVVGAPVAFYGRAGLVTPLVVVVLAFVWFSWTVGVRAPAGFDAVPVVVVLYSWLVAPVVLLAALLEHGARRMYRRSVSPASL</sequence>
<evidence type="ECO:0000313" key="2">
    <source>
        <dbReference type="EMBL" id="MFC5972493.1"/>
    </source>
</evidence>
<evidence type="ECO:0000256" key="1">
    <source>
        <dbReference type="SAM" id="Phobius"/>
    </source>
</evidence>